<dbReference type="EMBL" id="CAXIXY010000003">
    <property type="protein sequence ID" value="CAL2077632.1"/>
    <property type="molecule type" value="Genomic_DNA"/>
</dbReference>
<keyword evidence="1" id="KW-0732">Signal</keyword>
<dbReference type="Pfam" id="PF18962">
    <property type="entry name" value="Por_Secre_tail"/>
    <property type="match status" value="1"/>
</dbReference>
<name>A0ABP1EF28_9FLAO</name>
<evidence type="ECO:0000256" key="1">
    <source>
        <dbReference type="ARBA" id="ARBA00022729"/>
    </source>
</evidence>
<dbReference type="NCBIfam" id="TIGR04183">
    <property type="entry name" value="Por_Secre_tail"/>
    <property type="match status" value="1"/>
</dbReference>
<dbReference type="PANTHER" id="PTHR43737:SF1">
    <property type="entry name" value="DUF1501 DOMAIN-CONTAINING PROTEIN"/>
    <property type="match status" value="1"/>
</dbReference>
<proteinExistence type="predicted"/>
<reference evidence="3 4" key="1">
    <citation type="submission" date="2024-05" db="EMBL/GenBank/DDBJ databases">
        <authorList>
            <person name="Duchaud E."/>
        </authorList>
    </citation>
    <scope>NUCLEOTIDE SEQUENCE [LARGE SCALE GENOMIC DNA]</scope>
    <source>
        <strain evidence="3">Ena-SAMPLE-TAB-13-05-2024-13:56:06:370-140302</strain>
    </source>
</reference>
<comment type="caution">
    <text evidence="3">The sequence shown here is derived from an EMBL/GenBank/DDBJ whole genome shotgun (WGS) entry which is preliminary data.</text>
</comment>
<keyword evidence="4" id="KW-1185">Reference proteome</keyword>
<sequence>MKRRNFIKLASTTTALGLMPFELKAMLKTIDLDIDCGDISNRKLVLVNLVGGNDGLNTTIPINAYDQYANLRPTLRIPNSGANGFIRLDGTLPENQQLGLHPALTGFKSLYDQGELRILQSVGYPSQNKSHFASKDIYSTGNDGNSWNNGKDSGWIGRFMENFYPEEVEEAYPLGVQIGNGKTELGFHGAEEHGLSINITGQDPAGFFTEISGLGGQAPTNIPNSHFGEELKYIIDVNNISNKYSKSISDAFNAGKNEVTYEDNNLSDQLKTVARLISGGLQSKVYMVSIGGFDTHNNQNQESGDVKGKHYELLNEVSTAIEAFMKDLNDQSLGEDVVGLTYSEFGRKAKENGNLGTDHGEIAPMFVFGKPVLGGVSGTNVDLSEATDDNNYQLETIQYDYRQTLTTLLQDFLGASDSVIDNTFFNHSINTSFIGDKIPKVIKSEFSIPKGCVKDILEQPGIDRRKDWFIYPNPFVDQISLNSLKEQPGLQYKLFSKSGSLITQGQKETANNSALIDLPKLATGLYFLQVESGGNTESHKIFKL</sequence>
<dbReference type="Proteomes" id="UP001497416">
    <property type="component" value="Unassembled WGS sequence"/>
</dbReference>
<accession>A0ABP1EF28</accession>
<dbReference type="RefSeq" id="WP_348710180.1">
    <property type="nucleotide sequence ID" value="NZ_CAXIXY010000003.1"/>
</dbReference>
<dbReference type="Pfam" id="PF07394">
    <property type="entry name" value="DUF1501"/>
    <property type="match status" value="1"/>
</dbReference>
<evidence type="ECO:0000313" key="3">
    <source>
        <dbReference type="EMBL" id="CAL2077632.1"/>
    </source>
</evidence>
<dbReference type="InterPro" id="IPR026444">
    <property type="entry name" value="Secre_tail"/>
</dbReference>
<evidence type="ECO:0000313" key="4">
    <source>
        <dbReference type="Proteomes" id="UP001497416"/>
    </source>
</evidence>
<evidence type="ECO:0000259" key="2">
    <source>
        <dbReference type="Pfam" id="PF18962"/>
    </source>
</evidence>
<gene>
    <name evidence="3" type="ORF">T190607A01A_10562</name>
</gene>
<feature type="domain" description="Secretion system C-terminal sorting" evidence="2">
    <location>
        <begin position="470"/>
        <end position="541"/>
    </location>
</feature>
<dbReference type="InterPro" id="IPR010869">
    <property type="entry name" value="DUF1501"/>
</dbReference>
<dbReference type="PANTHER" id="PTHR43737">
    <property type="entry name" value="BLL7424 PROTEIN"/>
    <property type="match status" value="1"/>
</dbReference>
<protein>
    <submittedName>
        <fullName evidence="3">Secreted protein (Por secretion system target)</fullName>
    </submittedName>
</protein>
<organism evidence="3 4">
    <name type="scientific">Tenacibaculum platacis</name>
    <dbReference type="NCBI Taxonomy" id="3137852"/>
    <lineage>
        <taxon>Bacteria</taxon>
        <taxon>Pseudomonadati</taxon>
        <taxon>Bacteroidota</taxon>
        <taxon>Flavobacteriia</taxon>
        <taxon>Flavobacteriales</taxon>
        <taxon>Flavobacteriaceae</taxon>
        <taxon>Tenacibaculum</taxon>
    </lineage>
</organism>